<protein>
    <submittedName>
        <fullName evidence="2">Uncharacterized protein</fullName>
    </submittedName>
</protein>
<feature type="transmembrane region" description="Helical" evidence="1">
    <location>
        <begin position="21"/>
        <end position="38"/>
    </location>
</feature>
<evidence type="ECO:0000256" key="1">
    <source>
        <dbReference type="SAM" id="Phobius"/>
    </source>
</evidence>
<reference evidence="3" key="1">
    <citation type="submission" date="2017-09" db="EMBL/GenBank/DDBJ databases">
        <title>Depth-based differentiation of microbial function through sediment-hosted aquifers and enrichment of novel symbionts in the deep terrestrial subsurface.</title>
        <authorList>
            <person name="Probst A.J."/>
            <person name="Ladd B."/>
            <person name="Jarett J.K."/>
            <person name="Geller-Mcgrath D.E."/>
            <person name="Sieber C.M.K."/>
            <person name="Emerson J.B."/>
            <person name="Anantharaman K."/>
            <person name="Thomas B.C."/>
            <person name="Malmstrom R."/>
            <person name="Stieglmeier M."/>
            <person name="Klingl A."/>
            <person name="Woyke T."/>
            <person name="Ryan C.M."/>
            <person name="Banfield J.F."/>
        </authorList>
    </citation>
    <scope>NUCLEOTIDE SEQUENCE [LARGE SCALE GENOMIC DNA]</scope>
</reference>
<dbReference type="AlphaFoldDB" id="A0A2M6XDZ1"/>
<name>A0A2M6XDZ1_9BACT</name>
<dbReference type="Proteomes" id="UP000228996">
    <property type="component" value="Unassembled WGS sequence"/>
</dbReference>
<accession>A0A2M6XDZ1</accession>
<keyword evidence="1" id="KW-1133">Transmembrane helix</keyword>
<evidence type="ECO:0000313" key="3">
    <source>
        <dbReference type="Proteomes" id="UP000228996"/>
    </source>
</evidence>
<keyword evidence="1" id="KW-0812">Transmembrane</keyword>
<dbReference type="EMBL" id="PEYO01000003">
    <property type="protein sequence ID" value="PIU03911.1"/>
    <property type="molecule type" value="Genomic_DNA"/>
</dbReference>
<evidence type="ECO:0000313" key="2">
    <source>
        <dbReference type="EMBL" id="PIU03911.1"/>
    </source>
</evidence>
<gene>
    <name evidence="2" type="ORF">COT44_00635</name>
</gene>
<proteinExistence type="predicted"/>
<keyword evidence="1" id="KW-0472">Membrane</keyword>
<comment type="caution">
    <text evidence="2">The sequence shown here is derived from an EMBL/GenBank/DDBJ whole genome shotgun (WGS) entry which is preliminary data.</text>
</comment>
<organism evidence="2 3">
    <name type="scientific">Candidatus Shapirobacteria bacterium CG08_land_8_20_14_0_20_39_18</name>
    <dbReference type="NCBI Taxonomy" id="1974883"/>
    <lineage>
        <taxon>Bacteria</taxon>
        <taxon>Candidatus Shapironibacteriota</taxon>
    </lineage>
</organism>
<sequence>MAKIRNLNLSLKGSIDMKKNWKLGFLGLFGFCGFYTFYQQENLKLIRERNFLLIIKKGGNNSEK</sequence>